<dbReference type="PRINTS" id="PR00502">
    <property type="entry name" value="NUDIXFAMILY"/>
</dbReference>
<dbReference type="SUPFAM" id="SSF55811">
    <property type="entry name" value="Nudix"/>
    <property type="match status" value="1"/>
</dbReference>
<dbReference type="PROSITE" id="PS00893">
    <property type="entry name" value="NUDIX_BOX"/>
    <property type="match status" value="1"/>
</dbReference>
<evidence type="ECO:0000256" key="2">
    <source>
        <dbReference type="ARBA" id="ARBA00022801"/>
    </source>
</evidence>
<accession>A0A926ENS9</accession>
<proteinExistence type="inferred from homology"/>
<dbReference type="Pfam" id="PF00293">
    <property type="entry name" value="NUDIX"/>
    <property type="match status" value="1"/>
</dbReference>
<evidence type="ECO:0000313" key="6">
    <source>
        <dbReference type="Proteomes" id="UP000655830"/>
    </source>
</evidence>
<dbReference type="PROSITE" id="PS51462">
    <property type="entry name" value="NUDIX"/>
    <property type="match status" value="1"/>
</dbReference>
<dbReference type="InterPro" id="IPR020084">
    <property type="entry name" value="NUDIX_hydrolase_CS"/>
</dbReference>
<comment type="similarity">
    <text evidence="3">Belongs to the Nudix hydrolase family.</text>
</comment>
<name>A0A926ENS9_9FIRM</name>
<evidence type="ECO:0000259" key="4">
    <source>
        <dbReference type="PROSITE" id="PS51462"/>
    </source>
</evidence>
<dbReference type="CDD" id="cd04677">
    <property type="entry name" value="NUDIX_Hydrolase"/>
    <property type="match status" value="1"/>
</dbReference>
<dbReference type="GO" id="GO:0016787">
    <property type="term" value="F:hydrolase activity"/>
    <property type="evidence" value="ECO:0007669"/>
    <property type="project" value="UniProtKB-KW"/>
</dbReference>
<dbReference type="EMBL" id="JACRSY010000051">
    <property type="protein sequence ID" value="MBC8581433.1"/>
    <property type="molecule type" value="Genomic_DNA"/>
</dbReference>
<dbReference type="RefSeq" id="WP_249334355.1">
    <property type="nucleotide sequence ID" value="NZ_JACRSY010000051.1"/>
</dbReference>
<dbReference type="PANTHER" id="PTHR43046">
    <property type="entry name" value="GDP-MANNOSE MANNOSYL HYDROLASE"/>
    <property type="match status" value="1"/>
</dbReference>
<comment type="cofactor">
    <cofactor evidence="1">
        <name>Mg(2+)</name>
        <dbReference type="ChEBI" id="CHEBI:18420"/>
    </cofactor>
</comment>
<dbReference type="PANTHER" id="PTHR43046:SF2">
    <property type="entry name" value="8-OXO-DGTP DIPHOSPHATASE-RELATED"/>
    <property type="match status" value="1"/>
</dbReference>
<sequence length="153" mass="17494">MNSMKDIRKIIGTAPMFMPAAGIILYQNGKILLQKRGDNGKWALHGGAMEMGETTEETAVREAREEIGITPVELDFYGVFSGKQMYHIYPDGNEVYIISTVYFCDEYSGELKVDENEVLEVKWFDIDKLPENIAPIDSFILENIHEYIEAKYK</sequence>
<organism evidence="5 6">
    <name type="scientific">Zhenhengia yiwuensis</name>
    <dbReference type="NCBI Taxonomy" id="2763666"/>
    <lineage>
        <taxon>Bacteria</taxon>
        <taxon>Bacillati</taxon>
        <taxon>Bacillota</taxon>
        <taxon>Clostridia</taxon>
        <taxon>Lachnospirales</taxon>
        <taxon>Lachnospiraceae</taxon>
        <taxon>Zhenhengia</taxon>
    </lineage>
</organism>
<dbReference type="InterPro" id="IPR000086">
    <property type="entry name" value="NUDIX_hydrolase_dom"/>
</dbReference>
<dbReference type="Gene3D" id="3.90.79.10">
    <property type="entry name" value="Nucleoside Triphosphate Pyrophosphohydrolase"/>
    <property type="match status" value="1"/>
</dbReference>
<dbReference type="InterPro" id="IPR020476">
    <property type="entry name" value="Nudix_hydrolase"/>
</dbReference>
<keyword evidence="6" id="KW-1185">Reference proteome</keyword>
<evidence type="ECO:0000256" key="1">
    <source>
        <dbReference type="ARBA" id="ARBA00001946"/>
    </source>
</evidence>
<dbReference type="InterPro" id="IPR015797">
    <property type="entry name" value="NUDIX_hydrolase-like_dom_sf"/>
</dbReference>
<protein>
    <submittedName>
        <fullName evidence="5">NUDIX hydrolase</fullName>
    </submittedName>
</protein>
<gene>
    <name evidence="5" type="ORF">H8718_18240</name>
</gene>
<evidence type="ECO:0000256" key="3">
    <source>
        <dbReference type="RuleBase" id="RU003476"/>
    </source>
</evidence>
<dbReference type="AlphaFoldDB" id="A0A926ENS9"/>
<evidence type="ECO:0000313" key="5">
    <source>
        <dbReference type="EMBL" id="MBC8581433.1"/>
    </source>
</evidence>
<comment type="caution">
    <text evidence="5">The sequence shown here is derived from an EMBL/GenBank/DDBJ whole genome shotgun (WGS) entry which is preliminary data.</text>
</comment>
<dbReference type="Proteomes" id="UP000655830">
    <property type="component" value="Unassembled WGS sequence"/>
</dbReference>
<reference evidence="5" key="1">
    <citation type="submission" date="2020-08" db="EMBL/GenBank/DDBJ databases">
        <title>Genome public.</title>
        <authorList>
            <person name="Liu C."/>
            <person name="Sun Q."/>
        </authorList>
    </citation>
    <scope>NUCLEOTIDE SEQUENCE</scope>
    <source>
        <strain evidence="5">NSJ-12</strain>
    </source>
</reference>
<feature type="domain" description="Nudix hydrolase" evidence="4">
    <location>
        <begin position="16"/>
        <end position="146"/>
    </location>
</feature>
<keyword evidence="2 3" id="KW-0378">Hydrolase</keyword>